<dbReference type="InterPro" id="IPR018076">
    <property type="entry name" value="T2SS_GspF_dom"/>
</dbReference>
<dbReference type="AlphaFoldDB" id="S3EH63"/>
<keyword evidence="5 8" id="KW-0812">Transmembrane</keyword>
<keyword evidence="3" id="KW-1003">Cell membrane</keyword>
<dbReference type="InterPro" id="IPR042094">
    <property type="entry name" value="T2SS_GspF_sf"/>
</dbReference>
<evidence type="ECO:0000256" key="2">
    <source>
        <dbReference type="ARBA" id="ARBA00005745"/>
    </source>
</evidence>
<accession>S3EH63</accession>
<dbReference type="STRING" id="28176.CF66_6011"/>
<keyword evidence="7 8" id="KW-0472">Membrane</keyword>
<protein>
    <submittedName>
        <fullName evidence="10">General secretion pathway protein F</fullName>
    </submittedName>
</protein>
<dbReference type="GO" id="GO:0015628">
    <property type="term" value="P:protein secretion by the type II secretion system"/>
    <property type="evidence" value="ECO:0007669"/>
    <property type="project" value="TreeGrafter"/>
</dbReference>
<evidence type="ECO:0000256" key="8">
    <source>
        <dbReference type="SAM" id="Phobius"/>
    </source>
</evidence>
<comment type="caution">
    <text evidence="10">The sequence shown here is derived from an EMBL/GenBank/DDBJ whole genome shotgun (WGS) entry which is preliminary data.</text>
</comment>
<evidence type="ECO:0000256" key="5">
    <source>
        <dbReference type="ARBA" id="ARBA00022692"/>
    </source>
</evidence>
<feature type="transmembrane region" description="Helical" evidence="8">
    <location>
        <begin position="228"/>
        <end position="248"/>
    </location>
</feature>
<keyword evidence="6 8" id="KW-1133">Transmembrane helix</keyword>
<proteinExistence type="inferred from homology"/>
<evidence type="ECO:0000256" key="4">
    <source>
        <dbReference type="ARBA" id="ARBA00022519"/>
    </source>
</evidence>
<keyword evidence="4" id="KW-0997">Cell inner membrane</keyword>
<evidence type="ECO:0000256" key="6">
    <source>
        <dbReference type="ARBA" id="ARBA00022989"/>
    </source>
</evidence>
<dbReference type="PATRIC" id="fig|1236703.3.peg.867"/>
<dbReference type="FunFam" id="1.20.81.30:FF:000001">
    <property type="entry name" value="Type II secretion system protein F"/>
    <property type="match status" value="2"/>
</dbReference>
<dbReference type="InterPro" id="IPR003004">
    <property type="entry name" value="GspF/PilC"/>
</dbReference>
<evidence type="ECO:0000259" key="9">
    <source>
        <dbReference type="Pfam" id="PF00482"/>
    </source>
</evidence>
<evidence type="ECO:0000256" key="7">
    <source>
        <dbReference type="ARBA" id="ARBA00023136"/>
    </source>
</evidence>
<feature type="domain" description="Type II secretion system protein GspF" evidence="9">
    <location>
        <begin position="77"/>
        <end position="198"/>
    </location>
</feature>
<dbReference type="GO" id="GO:0005886">
    <property type="term" value="C:plasma membrane"/>
    <property type="evidence" value="ECO:0007669"/>
    <property type="project" value="UniProtKB-SubCell"/>
</dbReference>
<name>S3EH63_9GAMM</name>
<dbReference type="RefSeq" id="WP_016504159.1">
    <property type="nucleotide sequence ID" value="NZ_AMSD01000002.1"/>
</dbReference>
<dbReference type="PRINTS" id="PR00812">
    <property type="entry name" value="BCTERIALGSPF"/>
</dbReference>
<evidence type="ECO:0000313" key="10">
    <source>
        <dbReference type="EMBL" id="EPE37528.1"/>
    </source>
</evidence>
<comment type="similarity">
    <text evidence="2">Belongs to the GSP F family.</text>
</comment>
<reference evidence="10 11" key="1">
    <citation type="journal article" date="2014" name="Environ. Microbiol.">
        <title>Genomic signatures of obligate host dependence in the luminous bacterial symbiont of a vertebrate.</title>
        <authorList>
            <person name="Hendry T.A."/>
            <person name="de Wet J.R."/>
            <person name="Dunlap P.V."/>
        </authorList>
    </citation>
    <scope>NUCLEOTIDE SEQUENCE [LARGE SCALE GENOMIC DNA]</scope>
    <source>
        <strain evidence="10 11">Akat1</strain>
    </source>
</reference>
<organism evidence="10 11">
    <name type="scientific">Candidatus Photodesmus katoptron Akat1</name>
    <dbReference type="NCBI Taxonomy" id="1236703"/>
    <lineage>
        <taxon>Bacteria</taxon>
        <taxon>Pseudomonadati</taxon>
        <taxon>Pseudomonadota</taxon>
        <taxon>Gammaproteobacteria</taxon>
        <taxon>Vibrionales</taxon>
        <taxon>Vibrionaceae</taxon>
        <taxon>Candidatus Photodesmus</taxon>
    </lineage>
</organism>
<dbReference type="EMBL" id="AMSD01000002">
    <property type="protein sequence ID" value="EPE37528.1"/>
    <property type="molecule type" value="Genomic_DNA"/>
</dbReference>
<gene>
    <name evidence="10" type="ORF">O1U_0833</name>
</gene>
<evidence type="ECO:0000256" key="3">
    <source>
        <dbReference type="ARBA" id="ARBA00022475"/>
    </source>
</evidence>
<evidence type="ECO:0000313" key="11">
    <source>
        <dbReference type="Proteomes" id="UP000053688"/>
    </source>
</evidence>
<feature type="transmembrane region" description="Helical" evidence="8">
    <location>
        <begin position="373"/>
        <end position="399"/>
    </location>
</feature>
<dbReference type="Pfam" id="PF00482">
    <property type="entry name" value="T2SSF"/>
    <property type="match status" value="2"/>
</dbReference>
<dbReference type="PANTHER" id="PTHR30012">
    <property type="entry name" value="GENERAL SECRETION PATHWAY PROTEIN"/>
    <property type="match status" value="1"/>
</dbReference>
<sequence length="410" mass="46557">MYSFKYEAVDHKGYLHKGRLEANHAKQARSCLREQGLIPIYLIQTFSRREKNRSKHRKKVLYFKKGISTKNLALITYQLSILVRSGIPLAESIGTLSEQANKPHISSMLSSIQSKVSEGYTLSDSLLDYPHIFNNLFCSMVSAGEKSGNLAFVLEQLANYQEKRKKIQFEFQQAMIYPAILIVFSSGIFFFLLTKIVPKITEPIIQLDQKLPTSTYILLELSQFIQEWGIYFLYFLMIFFCAIQYLLTKTKFRLIWDKKILFLPIIGKISRGLNTSKFSHTLAICTSSSLPIIQSMSLAIDVISNQYLKKKILLAADKVKEGTSLYQALSQTKLFSPIMLHMIASGELSGELAKMLVRSANTQDADFISMINIALGIFTPTVIILISILILFIVMATLMPMLEINNLLNQ</sequence>
<dbReference type="eggNOG" id="COG1459">
    <property type="taxonomic scope" value="Bacteria"/>
</dbReference>
<evidence type="ECO:0000256" key="1">
    <source>
        <dbReference type="ARBA" id="ARBA00004429"/>
    </source>
</evidence>
<keyword evidence="11" id="KW-1185">Reference proteome</keyword>
<comment type="subcellular location">
    <subcellularLocation>
        <location evidence="1">Cell inner membrane</location>
        <topology evidence="1">Multi-pass membrane protein</topology>
    </subcellularLocation>
</comment>
<dbReference type="Proteomes" id="UP000053688">
    <property type="component" value="Unassembled WGS sequence"/>
</dbReference>
<dbReference type="Gene3D" id="1.20.81.30">
    <property type="entry name" value="Type II secretion system (T2SS), domain F"/>
    <property type="match status" value="2"/>
</dbReference>
<dbReference type="PANTHER" id="PTHR30012:SF0">
    <property type="entry name" value="TYPE II SECRETION SYSTEM PROTEIN F-RELATED"/>
    <property type="match status" value="1"/>
</dbReference>
<feature type="transmembrane region" description="Helical" evidence="8">
    <location>
        <begin position="174"/>
        <end position="193"/>
    </location>
</feature>
<feature type="domain" description="Type II secretion system protein GspF" evidence="9">
    <location>
        <begin position="278"/>
        <end position="400"/>
    </location>
</feature>